<name>A0A7D7KP96_FIMAN</name>
<dbReference type="EMBL" id="MT186744">
    <property type="protein sequence ID" value="QMS47761.1"/>
    <property type="molecule type" value="mRNA"/>
</dbReference>
<evidence type="ECO:0000259" key="3">
    <source>
        <dbReference type="PROSITE" id="PS50207"/>
    </source>
</evidence>
<evidence type="ECO:0000313" key="5">
    <source>
        <dbReference type="EMBL" id="QMS47761.1"/>
    </source>
</evidence>
<dbReference type="AlphaFoldDB" id="A0A7D7KP96"/>
<evidence type="ECO:0000256" key="1">
    <source>
        <dbReference type="ARBA" id="ARBA00010134"/>
    </source>
</evidence>
<evidence type="ECO:0000256" key="2">
    <source>
        <dbReference type="RuleBase" id="RU003971"/>
    </source>
</evidence>
<dbReference type="SUPFAM" id="SSF52129">
    <property type="entry name" value="Caspase-like"/>
    <property type="match status" value="1"/>
</dbReference>
<dbReference type="PRINTS" id="PR00376">
    <property type="entry name" value="IL1BCENZYME"/>
</dbReference>
<protein>
    <submittedName>
        <fullName evidence="5">Caspase-3-like protein</fullName>
    </submittedName>
</protein>
<reference evidence="5" key="1">
    <citation type="journal article" date="2020" name="Proc. R. Soc. B">
        <title>Apoptosis in gonadal somatic cells of scleractinian corals: implications of structural adjustments for gamete production and release.</title>
        <authorList>
            <person name="Shikina S."/>
            <person name="Chen C.C."/>
            <person name="Chiu Y.L."/>
            <person name="Tsai P.H."/>
            <person name="Chang C.F."/>
        </authorList>
    </citation>
    <scope>NUCLEOTIDE SEQUENCE</scope>
</reference>
<dbReference type="PROSITE" id="PS50208">
    <property type="entry name" value="CASPASE_P20"/>
    <property type="match status" value="1"/>
</dbReference>
<dbReference type="InterPro" id="IPR029030">
    <property type="entry name" value="Caspase-like_dom_sf"/>
</dbReference>
<dbReference type="PROSITE" id="PS50207">
    <property type="entry name" value="CASPASE_P10"/>
    <property type="match status" value="1"/>
</dbReference>
<dbReference type="SMART" id="SM00115">
    <property type="entry name" value="CASc"/>
    <property type="match status" value="1"/>
</dbReference>
<dbReference type="InterPro" id="IPR002138">
    <property type="entry name" value="Pept_C14_p10"/>
</dbReference>
<dbReference type="PANTHER" id="PTHR22576:SF41">
    <property type="entry name" value="CASPASE 14, APOPTOSIS-RELATED CYSTEINE PEPTIDASE"/>
    <property type="match status" value="1"/>
</dbReference>
<dbReference type="InterPro" id="IPR011600">
    <property type="entry name" value="Pept_C14_caspase"/>
</dbReference>
<dbReference type="PANTHER" id="PTHR22576">
    <property type="entry name" value="MUCOSA ASSOCIATED LYMPHOID TISSUE LYMPHOMA TRANSLOCATION PROTEIN 1/PARACASPASE"/>
    <property type="match status" value="1"/>
</dbReference>
<evidence type="ECO:0000259" key="4">
    <source>
        <dbReference type="PROSITE" id="PS50208"/>
    </source>
</evidence>
<proteinExistence type="evidence at transcript level"/>
<dbReference type="FunFam" id="3.40.50.1460:FF:000024">
    <property type="entry name" value="Caspase 21"/>
    <property type="match status" value="1"/>
</dbReference>
<feature type="domain" description="Caspase family p20" evidence="4">
    <location>
        <begin position="72"/>
        <end position="196"/>
    </location>
</feature>
<feature type="domain" description="Caspase family p10" evidence="3">
    <location>
        <begin position="212"/>
        <end position="299"/>
    </location>
</feature>
<dbReference type="Gene3D" id="3.40.50.1460">
    <property type="match status" value="1"/>
</dbReference>
<dbReference type="GO" id="GO:0006508">
    <property type="term" value="P:proteolysis"/>
    <property type="evidence" value="ECO:0007669"/>
    <property type="project" value="InterPro"/>
</dbReference>
<comment type="similarity">
    <text evidence="1 2">Belongs to the peptidase C14A family.</text>
</comment>
<dbReference type="Pfam" id="PF00656">
    <property type="entry name" value="Peptidase_C14"/>
    <property type="match status" value="1"/>
</dbReference>
<dbReference type="InterPro" id="IPR052039">
    <property type="entry name" value="Caspase-related_regulators"/>
</dbReference>
<accession>A0A7D7KP96</accession>
<organism evidence="5">
    <name type="scientific">Fimbriaphyllia ancora</name>
    <name type="common">Hammer coral</name>
    <name type="synonym">Euphyllia ancora</name>
    <dbReference type="NCBI Taxonomy" id="46750"/>
    <lineage>
        <taxon>Eukaryota</taxon>
        <taxon>Metazoa</taxon>
        <taxon>Cnidaria</taxon>
        <taxon>Anthozoa</taxon>
        <taxon>Hexacorallia</taxon>
        <taxon>Scleractinia</taxon>
        <taxon>Caryophylliina</taxon>
        <taxon>Caryophylliidae</taxon>
        <taxon>Fimbriaphyllia</taxon>
    </lineage>
</organism>
<dbReference type="GO" id="GO:0004197">
    <property type="term" value="F:cysteine-type endopeptidase activity"/>
    <property type="evidence" value="ECO:0007669"/>
    <property type="project" value="InterPro"/>
</dbReference>
<dbReference type="InterPro" id="IPR033139">
    <property type="entry name" value="Caspase_cys_AS"/>
</dbReference>
<dbReference type="PROSITE" id="PS01122">
    <property type="entry name" value="CASPASE_CYS"/>
    <property type="match status" value="1"/>
</dbReference>
<dbReference type="InterPro" id="IPR015917">
    <property type="entry name" value="Pept_C14A"/>
</dbReference>
<sequence length="304" mass="33486">MSKFNTTVTGCTGNIVVGDNAVLTIGASPEEATAAAVAQCGQVPPEEAPATGASEQVHCQESAGDGMTYTAKSGYVLVINNYIFPSRSDFERTGSNDDVSNLSNLFDDFGFRTRVCDNLSKSDMLNVLKDTAEKDFSRYDCFVCVILSHGSKEGIYGTDEQVIKPDAITSLFRRDECPSLEGKPKIFLIQACRGNQRDQVSIESDSDPIMFSNPSLPADADFLICYASSPGHQSYRQSLLGSWFISAVFQVFKEYADREHVMDMMLRVNNQVASYFSVEGLKQMPCQVCMLTKKVFFEPRFNAS</sequence>
<dbReference type="InterPro" id="IPR001309">
    <property type="entry name" value="Pept_C14_p20"/>
</dbReference>
<dbReference type="CDD" id="cd00032">
    <property type="entry name" value="CASc"/>
    <property type="match status" value="1"/>
</dbReference>